<gene>
    <name evidence="3" type="ORF">PGUG_05217</name>
</gene>
<evidence type="ECO:0000256" key="1">
    <source>
        <dbReference type="SAM" id="MobiDB-lite"/>
    </source>
</evidence>
<dbReference type="AlphaFoldDB" id="A5DPL6"/>
<dbReference type="VEuPathDB" id="FungiDB:PGUG_05217"/>
<dbReference type="GeneID" id="5124216"/>
<dbReference type="KEGG" id="pgu:PGUG_05217"/>
<protein>
    <submittedName>
        <fullName evidence="3">Uncharacterized protein</fullName>
    </submittedName>
</protein>
<reference evidence="3 4" key="1">
    <citation type="journal article" date="2009" name="Nature">
        <title>Evolution of pathogenicity and sexual reproduction in eight Candida genomes.</title>
        <authorList>
            <person name="Butler G."/>
            <person name="Rasmussen M.D."/>
            <person name="Lin M.F."/>
            <person name="Santos M.A."/>
            <person name="Sakthikumar S."/>
            <person name="Munro C.A."/>
            <person name="Rheinbay E."/>
            <person name="Grabherr M."/>
            <person name="Forche A."/>
            <person name="Reedy J.L."/>
            <person name="Agrafioti I."/>
            <person name="Arnaud M.B."/>
            <person name="Bates S."/>
            <person name="Brown A.J."/>
            <person name="Brunke S."/>
            <person name="Costanzo M.C."/>
            <person name="Fitzpatrick D.A."/>
            <person name="de Groot P.W."/>
            <person name="Harris D."/>
            <person name="Hoyer L.L."/>
            <person name="Hube B."/>
            <person name="Klis F.M."/>
            <person name="Kodira C."/>
            <person name="Lennard N."/>
            <person name="Logue M.E."/>
            <person name="Martin R."/>
            <person name="Neiman A.M."/>
            <person name="Nikolaou E."/>
            <person name="Quail M.A."/>
            <person name="Quinn J."/>
            <person name="Santos M.C."/>
            <person name="Schmitzberger F.F."/>
            <person name="Sherlock G."/>
            <person name="Shah P."/>
            <person name="Silverstein K.A."/>
            <person name="Skrzypek M.S."/>
            <person name="Soll D."/>
            <person name="Staggs R."/>
            <person name="Stansfield I."/>
            <person name="Stumpf M.P."/>
            <person name="Sudbery P.E."/>
            <person name="Srikantha T."/>
            <person name="Zeng Q."/>
            <person name="Berman J."/>
            <person name="Berriman M."/>
            <person name="Heitman J."/>
            <person name="Gow N.A."/>
            <person name="Lorenz M.C."/>
            <person name="Birren B.W."/>
            <person name="Kellis M."/>
            <person name="Cuomo C.A."/>
        </authorList>
    </citation>
    <scope>NUCLEOTIDE SEQUENCE [LARGE SCALE GENOMIC DNA]</scope>
    <source>
        <strain evidence="4">ATCC 6260 / CBS 566 / DSM 6381 / JCM 1539 / NBRC 10279 / NRRL Y-324</strain>
    </source>
</reference>
<feature type="chain" id="PRO_5002680165" evidence="2">
    <location>
        <begin position="21"/>
        <end position="303"/>
    </location>
</feature>
<accession>A5DPL6</accession>
<proteinExistence type="predicted"/>
<keyword evidence="4" id="KW-1185">Reference proteome</keyword>
<organism evidence="3 4">
    <name type="scientific">Meyerozyma guilliermondii (strain ATCC 6260 / CBS 566 / DSM 6381 / JCM 1539 / NBRC 10279 / NRRL Y-324)</name>
    <name type="common">Yeast</name>
    <name type="synonym">Candida guilliermondii</name>
    <dbReference type="NCBI Taxonomy" id="294746"/>
    <lineage>
        <taxon>Eukaryota</taxon>
        <taxon>Fungi</taxon>
        <taxon>Dikarya</taxon>
        <taxon>Ascomycota</taxon>
        <taxon>Saccharomycotina</taxon>
        <taxon>Pichiomycetes</taxon>
        <taxon>Debaryomycetaceae</taxon>
        <taxon>Meyerozyma</taxon>
    </lineage>
</organism>
<feature type="compositionally biased region" description="Low complexity" evidence="1">
    <location>
        <begin position="88"/>
        <end position="97"/>
    </location>
</feature>
<evidence type="ECO:0000313" key="3">
    <source>
        <dbReference type="EMBL" id="EDK41119.2"/>
    </source>
</evidence>
<feature type="region of interest" description="Disordered" evidence="1">
    <location>
        <begin position="88"/>
        <end position="108"/>
    </location>
</feature>
<dbReference type="EMBL" id="CH408161">
    <property type="protein sequence ID" value="EDK41119.2"/>
    <property type="molecule type" value="Genomic_DNA"/>
</dbReference>
<dbReference type="HOGENOM" id="CLU_918643_0_0_1"/>
<name>A5DPL6_PICGU</name>
<evidence type="ECO:0000256" key="2">
    <source>
        <dbReference type="SAM" id="SignalP"/>
    </source>
</evidence>
<feature type="signal peptide" evidence="2">
    <location>
        <begin position="1"/>
        <end position="20"/>
    </location>
</feature>
<dbReference type="Proteomes" id="UP000001997">
    <property type="component" value="Unassembled WGS sequence"/>
</dbReference>
<keyword evidence="2" id="KW-0732">Signal</keyword>
<dbReference type="InParanoid" id="A5DPL6"/>
<dbReference type="RefSeq" id="XP_001482197.2">
    <property type="nucleotide sequence ID" value="XM_001482147.1"/>
</dbReference>
<sequence length="303" mass="33831">MRLGIILGFCAVAALDISFTNETDEILQRDKSKIQDSLIALRGFLSAHRNESKDLGDHTRPEPASTEVDIFSTLTTISSSTLSSTTFLSSTSSSTSSDPEPALGFSPRDARNNLRAEAKLHISPQFQNHNPNSEPVVPLVYAKPKESWLNVHKNVPSHNEDTTISEETSTILEEEWTAETFWNLPQSTVSSGSVTIEVNKTDSVETTSANFQVYDSLRLQSEYARLQSTVSITTTSNSEPTNPPSAPDQRLWRNSQLNRTRRRRGKAPRKKLQFPRLDWIKSEGTRVKVPSLIPYFLIALLTI</sequence>
<evidence type="ECO:0000313" key="4">
    <source>
        <dbReference type="Proteomes" id="UP000001997"/>
    </source>
</evidence>